<dbReference type="Gene3D" id="3.90.1530.10">
    <property type="entry name" value="Conserved hypothetical protein from pyrococcus furiosus pfu- 392566-001, ParB domain"/>
    <property type="match status" value="1"/>
</dbReference>
<accession>A0A5N3QU56</accession>
<comment type="caution">
    <text evidence="1">The sequence shown here is derived from an EMBL/GenBank/DDBJ whole genome shotgun (WGS) entry which is preliminary data.</text>
</comment>
<protein>
    <recommendedName>
        <fullName evidence="3">ParB/Sulfiredoxin domain-containing protein</fullName>
    </recommendedName>
</protein>
<evidence type="ECO:0000313" key="1">
    <source>
        <dbReference type="EMBL" id="KAB0285440.1"/>
    </source>
</evidence>
<dbReference type="SUPFAM" id="SSF110849">
    <property type="entry name" value="ParB/Sulfiredoxin"/>
    <property type="match status" value="1"/>
</dbReference>
<reference evidence="1 2" key="1">
    <citation type="submission" date="2019-09" db="EMBL/GenBank/DDBJ databases">
        <title>Whole genome sequence of Vibrio fortis.</title>
        <authorList>
            <person name="Das S.K."/>
        </authorList>
    </citation>
    <scope>NUCLEOTIDE SEQUENCE [LARGE SCALE GENOMIC DNA]</scope>
    <source>
        <strain evidence="1 2">AN60</strain>
    </source>
</reference>
<dbReference type="InterPro" id="IPR036086">
    <property type="entry name" value="ParB/Sulfiredoxin_sf"/>
</dbReference>
<dbReference type="InterPro" id="IPR036388">
    <property type="entry name" value="WH-like_DNA-bd_sf"/>
</dbReference>
<evidence type="ECO:0008006" key="3">
    <source>
        <dbReference type="Google" id="ProtNLM"/>
    </source>
</evidence>
<dbReference type="RefSeq" id="WP_150873141.1">
    <property type="nucleotide sequence ID" value="NZ_VWSE01000010.1"/>
</dbReference>
<gene>
    <name evidence="1" type="ORF">F2P58_23275</name>
</gene>
<sequence>MTKTTIQTIAIADITFDRELQFRTYTDAAHVADLASVWEKDGVFEDMPQLTKVTDEEGNVTYYIKDGTHRILGAKEAGATELDVEIEEAASKEEAMFAAMGVNTKHGKAATADDLKLALRAIKASSVASKFMKNAYAWDNAALLELLGCSQSTLTRAKKETTTEFETERDYLILEMHKDGKSGREIEKALGVNKAVVARVVKLFQEEQETEHEEEEEVTVFAHETKNGQSEVTSDHEESAEVTAFAHETKNGQQDEDCPFDLGDDVVVLGDFDDEDDEDGLGEETDALIDSLCRREESSVVKPNATPSANIDAFKEMFFAMTAEEQTKALRAINVIK</sequence>
<dbReference type="Gene3D" id="1.10.10.10">
    <property type="entry name" value="Winged helix-like DNA-binding domain superfamily/Winged helix DNA-binding domain"/>
    <property type="match status" value="1"/>
</dbReference>
<dbReference type="AlphaFoldDB" id="A0A5N3QU56"/>
<evidence type="ECO:0000313" key="2">
    <source>
        <dbReference type="Proteomes" id="UP000326789"/>
    </source>
</evidence>
<dbReference type="Proteomes" id="UP000326789">
    <property type="component" value="Unassembled WGS sequence"/>
</dbReference>
<name>A0A5N3QU56_9VIBR</name>
<proteinExistence type="predicted"/>
<dbReference type="EMBL" id="VWSE01000010">
    <property type="protein sequence ID" value="KAB0285440.1"/>
    <property type="molecule type" value="Genomic_DNA"/>
</dbReference>
<organism evidence="1 2">
    <name type="scientific">Vibrio fortis</name>
    <dbReference type="NCBI Taxonomy" id="212667"/>
    <lineage>
        <taxon>Bacteria</taxon>
        <taxon>Pseudomonadati</taxon>
        <taxon>Pseudomonadota</taxon>
        <taxon>Gammaproteobacteria</taxon>
        <taxon>Vibrionales</taxon>
        <taxon>Vibrionaceae</taxon>
        <taxon>Vibrio</taxon>
    </lineage>
</organism>